<gene>
    <name evidence="2" type="ORF">ABID41_000783</name>
</gene>
<sequence>MSLVRIVGVERLFDRVFPVVLIALSLGLAAATVSVGG</sequence>
<reference evidence="2 3" key="1">
    <citation type="submission" date="2024-06" db="EMBL/GenBank/DDBJ databases">
        <title>Genomic Encyclopedia of Type Strains, Phase IV (KMG-IV): sequencing the most valuable type-strain genomes for metagenomic binning, comparative biology and taxonomic classification.</title>
        <authorList>
            <person name="Goeker M."/>
        </authorList>
    </citation>
    <scope>NUCLEOTIDE SEQUENCE [LARGE SCALE GENOMIC DNA]</scope>
    <source>
        <strain evidence="2 3">DSM 17809</strain>
    </source>
</reference>
<evidence type="ECO:0000313" key="3">
    <source>
        <dbReference type="Proteomes" id="UP001549110"/>
    </source>
</evidence>
<evidence type="ECO:0000256" key="1">
    <source>
        <dbReference type="SAM" id="Phobius"/>
    </source>
</evidence>
<keyword evidence="1" id="KW-0472">Membrane</keyword>
<keyword evidence="3" id="KW-1185">Reference proteome</keyword>
<protein>
    <submittedName>
        <fullName evidence="2">Uncharacterized protein</fullName>
    </submittedName>
</protein>
<evidence type="ECO:0000313" key="2">
    <source>
        <dbReference type="EMBL" id="MET3525688.1"/>
    </source>
</evidence>
<feature type="transmembrane region" description="Helical" evidence="1">
    <location>
        <begin position="12"/>
        <end position="35"/>
    </location>
</feature>
<accession>A0ABV2EF78</accession>
<keyword evidence="1" id="KW-1133">Transmembrane helix</keyword>
<organism evidence="2 3">
    <name type="scientific">Phenylobacterium koreense</name>
    <dbReference type="NCBI Taxonomy" id="266125"/>
    <lineage>
        <taxon>Bacteria</taxon>
        <taxon>Pseudomonadati</taxon>
        <taxon>Pseudomonadota</taxon>
        <taxon>Alphaproteobacteria</taxon>
        <taxon>Caulobacterales</taxon>
        <taxon>Caulobacteraceae</taxon>
        <taxon>Phenylobacterium</taxon>
    </lineage>
</organism>
<comment type="caution">
    <text evidence="2">The sequence shown here is derived from an EMBL/GenBank/DDBJ whole genome shotgun (WGS) entry which is preliminary data.</text>
</comment>
<dbReference type="EMBL" id="JBEPLU010000001">
    <property type="protein sequence ID" value="MET3525688.1"/>
    <property type="molecule type" value="Genomic_DNA"/>
</dbReference>
<dbReference type="Proteomes" id="UP001549110">
    <property type="component" value="Unassembled WGS sequence"/>
</dbReference>
<proteinExistence type="predicted"/>
<name>A0ABV2EF78_9CAUL</name>
<keyword evidence="1" id="KW-0812">Transmembrane</keyword>